<reference evidence="7" key="1">
    <citation type="submission" date="2016-03" db="EMBL/GenBank/DDBJ databases">
        <title>Complete genome sequence of Solimmundus cernigliae, representing a novel lineage of polycyclic aromatic hydrocarbon degraders within the Gammaproteobacteria.</title>
        <authorList>
            <person name="Singleton D.R."/>
            <person name="Dickey A.N."/>
            <person name="Scholl E.H."/>
            <person name="Wright F.A."/>
            <person name="Aitken M.D."/>
        </authorList>
    </citation>
    <scope>NUCLEOTIDE SEQUENCE [LARGE SCALE GENOMIC DNA]</scope>
    <source>
        <strain evidence="7">TR3.2</strain>
    </source>
</reference>
<organism evidence="6 7">
    <name type="scientific">Immundisolibacter cernigliae</name>
    <dbReference type="NCBI Taxonomy" id="1810504"/>
    <lineage>
        <taxon>Bacteria</taxon>
        <taxon>Pseudomonadati</taxon>
        <taxon>Pseudomonadota</taxon>
        <taxon>Gammaproteobacteria</taxon>
        <taxon>Immundisolibacterales</taxon>
        <taxon>Immundisolibacteraceae</taxon>
        <taxon>Immundisolibacter</taxon>
    </lineage>
</organism>
<dbReference type="FunCoup" id="A0A1B1YXJ6">
    <property type="interactions" value="280"/>
</dbReference>
<dbReference type="Proteomes" id="UP000092952">
    <property type="component" value="Chromosome"/>
</dbReference>
<dbReference type="CDD" id="cd00995">
    <property type="entry name" value="PBP2_NikA_DppA_OppA_like"/>
    <property type="match status" value="1"/>
</dbReference>
<evidence type="ECO:0000256" key="1">
    <source>
        <dbReference type="ARBA" id="ARBA00004196"/>
    </source>
</evidence>
<dbReference type="EMBL" id="CP014671">
    <property type="protein sequence ID" value="ANX05594.1"/>
    <property type="molecule type" value="Genomic_DNA"/>
</dbReference>
<protein>
    <recommendedName>
        <fullName evidence="5">Solute-binding protein family 5 domain-containing protein</fullName>
    </recommendedName>
</protein>
<evidence type="ECO:0000256" key="3">
    <source>
        <dbReference type="ARBA" id="ARBA00022448"/>
    </source>
</evidence>
<dbReference type="KEGG" id="gbi:PG2T_10295"/>
<dbReference type="InterPro" id="IPR039424">
    <property type="entry name" value="SBP_5"/>
</dbReference>
<dbReference type="Gene3D" id="3.10.105.10">
    <property type="entry name" value="Dipeptide-binding Protein, Domain 3"/>
    <property type="match status" value="1"/>
</dbReference>
<comment type="subcellular location">
    <subcellularLocation>
        <location evidence="1">Cell envelope</location>
    </subcellularLocation>
</comment>
<comment type="similarity">
    <text evidence="2">Belongs to the bacterial solute-binding protein 5 family.</text>
</comment>
<dbReference type="GO" id="GO:1904680">
    <property type="term" value="F:peptide transmembrane transporter activity"/>
    <property type="evidence" value="ECO:0007669"/>
    <property type="project" value="TreeGrafter"/>
</dbReference>
<feature type="domain" description="Solute-binding protein family 5" evidence="5">
    <location>
        <begin position="74"/>
        <end position="404"/>
    </location>
</feature>
<accession>A0A1B1YXJ6</accession>
<keyword evidence="7" id="KW-1185">Reference proteome</keyword>
<dbReference type="AlphaFoldDB" id="A0A1B1YXJ6"/>
<dbReference type="GO" id="GO:0015833">
    <property type="term" value="P:peptide transport"/>
    <property type="evidence" value="ECO:0007669"/>
    <property type="project" value="TreeGrafter"/>
</dbReference>
<evidence type="ECO:0000256" key="2">
    <source>
        <dbReference type="ARBA" id="ARBA00005695"/>
    </source>
</evidence>
<evidence type="ECO:0000313" key="6">
    <source>
        <dbReference type="EMBL" id="ANX05594.1"/>
    </source>
</evidence>
<gene>
    <name evidence="6" type="ORF">PG2T_10295</name>
</gene>
<sequence>MAAGRRVRQRGPIALLCLLLAGCGPRVAPEQPPLRVGLAQPVLDIDPRRAADAASARLARLVYSRLVELDADYRPRPAAADWQQLDALRWRFTLREPRPDFTDGAPLTAADVVATYRAVLGVGSNAGGASPLRSELGALEAVDEVAPGQIDFTLSRPDPLFPARLTLGIAPARCAAPGVRTVPPCHYDGSGPFALRELSADRIRLQRRRDGLAVEFRVVPDPTVRVLKLLRGELDLLQNDLPPELLTYLAGRPGMQLSRAPGSSYHYLGFNLADPVTGDLRVRQAVAHAIDREAIVRHLLGGAARLAGSVLPPGHYAAAVLPQYAHDPALARRLLAQAGHTQPRLVYKTSTDPLRLRIATAIQAQLAAVGIRVRVQSNEWGSFFGDIRAGRFQLYSLAWVGITQPEVLRQLFHSASLPPAGANRGRFMSPPVDALLDAAAQAQGAAQVDLYRQAQLAIHAQLPYVPLWYEDNVAVARAGLRGYALRPDGAWDALEFTDPPPVGPL</sequence>
<dbReference type="GO" id="GO:0043190">
    <property type="term" value="C:ATP-binding cassette (ABC) transporter complex"/>
    <property type="evidence" value="ECO:0007669"/>
    <property type="project" value="InterPro"/>
</dbReference>
<evidence type="ECO:0000256" key="4">
    <source>
        <dbReference type="ARBA" id="ARBA00022729"/>
    </source>
</evidence>
<dbReference type="Gene3D" id="3.40.190.10">
    <property type="entry name" value="Periplasmic binding protein-like II"/>
    <property type="match status" value="1"/>
</dbReference>
<dbReference type="OrthoDB" id="9801912at2"/>
<dbReference type="InterPro" id="IPR030678">
    <property type="entry name" value="Peptide/Ni-bd"/>
</dbReference>
<dbReference type="Gene3D" id="3.90.76.10">
    <property type="entry name" value="Dipeptide-binding Protein, Domain 1"/>
    <property type="match status" value="1"/>
</dbReference>
<dbReference type="Pfam" id="PF00496">
    <property type="entry name" value="SBP_bac_5"/>
    <property type="match status" value="1"/>
</dbReference>
<dbReference type="PANTHER" id="PTHR30290:SF10">
    <property type="entry name" value="PERIPLASMIC OLIGOPEPTIDE-BINDING PROTEIN-RELATED"/>
    <property type="match status" value="1"/>
</dbReference>
<dbReference type="PANTHER" id="PTHR30290">
    <property type="entry name" value="PERIPLASMIC BINDING COMPONENT OF ABC TRANSPORTER"/>
    <property type="match status" value="1"/>
</dbReference>
<dbReference type="STRING" id="1810504.PG2T_10295"/>
<dbReference type="GO" id="GO:0030288">
    <property type="term" value="C:outer membrane-bounded periplasmic space"/>
    <property type="evidence" value="ECO:0007669"/>
    <property type="project" value="UniProtKB-ARBA"/>
</dbReference>
<evidence type="ECO:0000259" key="5">
    <source>
        <dbReference type="Pfam" id="PF00496"/>
    </source>
</evidence>
<dbReference type="PIRSF" id="PIRSF002741">
    <property type="entry name" value="MppA"/>
    <property type="match status" value="1"/>
</dbReference>
<dbReference type="InParanoid" id="A0A1B1YXJ6"/>
<keyword evidence="4" id="KW-0732">Signal</keyword>
<name>A0A1B1YXJ6_9GAMM</name>
<evidence type="ECO:0000313" key="7">
    <source>
        <dbReference type="Proteomes" id="UP000092952"/>
    </source>
</evidence>
<dbReference type="SUPFAM" id="SSF53850">
    <property type="entry name" value="Periplasmic binding protein-like II"/>
    <property type="match status" value="1"/>
</dbReference>
<keyword evidence="3" id="KW-0813">Transport</keyword>
<dbReference type="InterPro" id="IPR000914">
    <property type="entry name" value="SBP_5_dom"/>
</dbReference>
<dbReference type="PROSITE" id="PS51257">
    <property type="entry name" value="PROKAR_LIPOPROTEIN"/>
    <property type="match status" value="1"/>
</dbReference>
<proteinExistence type="inferred from homology"/>